<dbReference type="EMBL" id="JAPWDV010000002">
    <property type="protein sequence ID" value="KAJ6220652.1"/>
    <property type="molecule type" value="Genomic_DNA"/>
</dbReference>
<protein>
    <submittedName>
        <fullName evidence="2">Uncharacterized protein</fullName>
    </submittedName>
</protein>
<feature type="region of interest" description="Disordered" evidence="1">
    <location>
        <begin position="1"/>
        <end position="61"/>
    </location>
</feature>
<proteinExistence type="predicted"/>
<feature type="compositionally biased region" description="Low complexity" evidence="1">
    <location>
        <begin position="19"/>
        <end position="31"/>
    </location>
</feature>
<dbReference type="GO" id="GO:0006281">
    <property type="term" value="P:DNA repair"/>
    <property type="evidence" value="ECO:0007669"/>
    <property type="project" value="InterPro"/>
</dbReference>
<gene>
    <name evidence="2" type="ORF">RDWZM_006464</name>
</gene>
<sequence length="109" mass="12070">MQPTSQQSQLPKKHLVKGSVAAASASAQLASERNRERERDYWMERSTTGSYPNGTSATNSAIGIGNYNADTNRMDSKKLMQHAQLTTFGAFVPQDSQFNPIIPVLPRWT</sequence>
<dbReference type="GO" id="GO:0070876">
    <property type="term" value="C:SOSS complex"/>
    <property type="evidence" value="ECO:0007669"/>
    <property type="project" value="InterPro"/>
</dbReference>
<dbReference type="Proteomes" id="UP001142055">
    <property type="component" value="Chromosome 2"/>
</dbReference>
<dbReference type="Pfam" id="PF15925">
    <property type="entry name" value="SOSSC"/>
    <property type="match status" value="1"/>
</dbReference>
<organism evidence="2 3">
    <name type="scientific">Blomia tropicalis</name>
    <name type="common">Mite</name>
    <dbReference type="NCBI Taxonomy" id="40697"/>
    <lineage>
        <taxon>Eukaryota</taxon>
        <taxon>Metazoa</taxon>
        <taxon>Ecdysozoa</taxon>
        <taxon>Arthropoda</taxon>
        <taxon>Chelicerata</taxon>
        <taxon>Arachnida</taxon>
        <taxon>Acari</taxon>
        <taxon>Acariformes</taxon>
        <taxon>Sarcoptiformes</taxon>
        <taxon>Astigmata</taxon>
        <taxon>Glycyphagoidea</taxon>
        <taxon>Echimyopodidae</taxon>
        <taxon>Blomia</taxon>
    </lineage>
</organism>
<name>A0A9Q0MAJ6_BLOTA</name>
<evidence type="ECO:0000256" key="1">
    <source>
        <dbReference type="SAM" id="MobiDB-lite"/>
    </source>
</evidence>
<accession>A0A9Q0MAJ6</accession>
<evidence type="ECO:0000313" key="3">
    <source>
        <dbReference type="Proteomes" id="UP001142055"/>
    </source>
</evidence>
<dbReference type="InterPro" id="IPR031821">
    <property type="entry name" value="SOSSC"/>
</dbReference>
<feature type="compositionally biased region" description="Polar residues" evidence="1">
    <location>
        <begin position="45"/>
        <end position="61"/>
    </location>
</feature>
<comment type="caution">
    <text evidence="2">The sequence shown here is derived from an EMBL/GenBank/DDBJ whole genome shotgun (WGS) entry which is preliminary data.</text>
</comment>
<feature type="compositionally biased region" description="Polar residues" evidence="1">
    <location>
        <begin position="1"/>
        <end position="10"/>
    </location>
</feature>
<evidence type="ECO:0000313" key="2">
    <source>
        <dbReference type="EMBL" id="KAJ6220652.1"/>
    </source>
</evidence>
<keyword evidence="3" id="KW-1185">Reference proteome</keyword>
<dbReference type="AlphaFoldDB" id="A0A9Q0MAJ6"/>
<reference evidence="2" key="1">
    <citation type="submission" date="2022-12" db="EMBL/GenBank/DDBJ databases">
        <title>Genome assemblies of Blomia tropicalis.</title>
        <authorList>
            <person name="Cui Y."/>
        </authorList>
    </citation>
    <scope>NUCLEOTIDE SEQUENCE</scope>
    <source>
        <tissue evidence="2">Adult mites</tissue>
    </source>
</reference>
<feature type="compositionally biased region" description="Basic and acidic residues" evidence="1">
    <location>
        <begin position="32"/>
        <end position="43"/>
    </location>
</feature>